<evidence type="ECO:0000256" key="6">
    <source>
        <dbReference type="SAM" id="Phobius"/>
    </source>
</evidence>
<reference evidence="7 8" key="1">
    <citation type="journal article" date="2015" name="Stand. Genomic Sci.">
        <title>Genomic Encyclopedia of Bacterial and Archaeal Type Strains, Phase III: the genomes of soil and plant-associated and newly described type strains.</title>
        <authorList>
            <person name="Whitman W.B."/>
            <person name="Woyke T."/>
            <person name="Klenk H.P."/>
            <person name="Zhou Y."/>
            <person name="Lilburn T.G."/>
            <person name="Beck B.J."/>
            <person name="De Vos P."/>
            <person name="Vandamme P."/>
            <person name="Eisen J.A."/>
            <person name="Garrity G."/>
            <person name="Hugenholtz P."/>
            <person name="Kyrpides N.C."/>
        </authorList>
    </citation>
    <scope>NUCLEOTIDE SEQUENCE [LARGE SCALE GENOMIC DNA]</scope>
    <source>
        <strain evidence="7 8">A3</strain>
    </source>
</reference>
<feature type="transmembrane region" description="Helical" evidence="6">
    <location>
        <begin position="206"/>
        <end position="225"/>
    </location>
</feature>
<gene>
    <name evidence="7" type="ORF">EV148_10343</name>
</gene>
<evidence type="ECO:0000256" key="2">
    <source>
        <dbReference type="ARBA" id="ARBA00009773"/>
    </source>
</evidence>
<name>A0A4R2I9M0_9GAMM</name>
<dbReference type="InterPro" id="IPR002549">
    <property type="entry name" value="AI-2E-like"/>
</dbReference>
<keyword evidence="8" id="KW-1185">Reference proteome</keyword>
<organism evidence="7 8">
    <name type="scientific">Dokdonella fugitiva</name>
    <dbReference type="NCBI Taxonomy" id="328517"/>
    <lineage>
        <taxon>Bacteria</taxon>
        <taxon>Pseudomonadati</taxon>
        <taxon>Pseudomonadota</taxon>
        <taxon>Gammaproteobacteria</taxon>
        <taxon>Lysobacterales</taxon>
        <taxon>Rhodanobacteraceae</taxon>
        <taxon>Dokdonella</taxon>
    </lineage>
</organism>
<feature type="transmembrane region" description="Helical" evidence="6">
    <location>
        <begin position="151"/>
        <end position="171"/>
    </location>
</feature>
<feature type="transmembrane region" description="Helical" evidence="6">
    <location>
        <begin position="299"/>
        <end position="327"/>
    </location>
</feature>
<feature type="transmembrane region" description="Helical" evidence="6">
    <location>
        <begin position="62"/>
        <end position="86"/>
    </location>
</feature>
<dbReference type="OrthoDB" id="8113193at2"/>
<comment type="similarity">
    <text evidence="2">Belongs to the autoinducer-2 exporter (AI-2E) (TC 2.A.86) family.</text>
</comment>
<keyword evidence="5 6" id="KW-0472">Membrane</keyword>
<evidence type="ECO:0000313" key="8">
    <source>
        <dbReference type="Proteomes" id="UP000294862"/>
    </source>
</evidence>
<evidence type="ECO:0000256" key="5">
    <source>
        <dbReference type="ARBA" id="ARBA00023136"/>
    </source>
</evidence>
<dbReference type="Proteomes" id="UP000294862">
    <property type="component" value="Unassembled WGS sequence"/>
</dbReference>
<dbReference type="GO" id="GO:0016020">
    <property type="term" value="C:membrane"/>
    <property type="evidence" value="ECO:0007669"/>
    <property type="project" value="UniProtKB-SubCell"/>
</dbReference>
<keyword evidence="4 6" id="KW-1133">Transmembrane helix</keyword>
<feature type="transmembrane region" description="Helical" evidence="6">
    <location>
        <begin position="255"/>
        <end position="278"/>
    </location>
</feature>
<protein>
    <submittedName>
        <fullName evidence="7">Putative PurR-regulated permease PerM</fullName>
    </submittedName>
</protein>
<proteinExistence type="inferred from homology"/>
<feature type="transmembrane region" description="Helical" evidence="6">
    <location>
        <begin position="232"/>
        <end position="249"/>
    </location>
</feature>
<dbReference type="RefSeq" id="WP_131995689.1">
    <property type="nucleotide sequence ID" value="NZ_JACGXM010000012.1"/>
</dbReference>
<evidence type="ECO:0000256" key="3">
    <source>
        <dbReference type="ARBA" id="ARBA00022692"/>
    </source>
</evidence>
<evidence type="ECO:0000256" key="1">
    <source>
        <dbReference type="ARBA" id="ARBA00004141"/>
    </source>
</evidence>
<sequence>MDPSTSSRIQIASYVLAGSALILILELHLLSALLAGLLVYALVEALAPPLQRHLPGARAHGLVVALLSVVVVGLLTLAIIGAVSFLRRELGEPGALFESMMPLIDRARAQLPQVVVDHLPDSIDDFRAAAIEWLRAHAAQLQLAGKTAARVVVHLLIGMVLGAMVALADAATHPDKRRGPLVEALVQRCRSLVAAFHDIVFAQVKISAVNTLFTAIFLLVVLPLFGTNLPFAKSLVVTTFVAGLLPVVGNLISNTLIFVVGLSVSFGVAISALVYLILIHKLEYFLNARIVGTQIRARAWELLIAMLFMEAAFGAAGLVAAPIYYAYLKRELSNAGLI</sequence>
<keyword evidence="3 6" id="KW-0812">Transmembrane</keyword>
<dbReference type="Pfam" id="PF01594">
    <property type="entry name" value="AI-2E_transport"/>
    <property type="match status" value="1"/>
</dbReference>
<comment type="caution">
    <text evidence="7">The sequence shown here is derived from an EMBL/GenBank/DDBJ whole genome shotgun (WGS) entry which is preliminary data.</text>
</comment>
<evidence type="ECO:0000256" key="4">
    <source>
        <dbReference type="ARBA" id="ARBA00022989"/>
    </source>
</evidence>
<dbReference type="AlphaFoldDB" id="A0A4R2I9M0"/>
<comment type="subcellular location">
    <subcellularLocation>
        <location evidence="1">Membrane</location>
        <topology evidence="1">Multi-pass membrane protein</topology>
    </subcellularLocation>
</comment>
<evidence type="ECO:0000313" key="7">
    <source>
        <dbReference type="EMBL" id="TCO41124.1"/>
    </source>
</evidence>
<accession>A0A4R2I9M0</accession>
<feature type="transmembrane region" description="Helical" evidence="6">
    <location>
        <begin position="12"/>
        <end position="42"/>
    </location>
</feature>
<dbReference type="EMBL" id="SLWQ01000003">
    <property type="protein sequence ID" value="TCO41124.1"/>
    <property type="molecule type" value="Genomic_DNA"/>
</dbReference>